<dbReference type="AlphaFoldDB" id="A0A0V0SG27"/>
<evidence type="ECO:0000313" key="3">
    <source>
        <dbReference type="Proteomes" id="UP000054630"/>
    </source>
</evidence>
<name>A0A0V0SG27_9BILA</name>
<organism evidence="2 3">
    <name type="scientific">Trichinella nelsoni</name>
    <dbReference type="NCBI Taxonomy" id="6336"/>
    <lineage>
        <taxon>Eukaryota</taxon>
        <taxon>Metazoa</taxon>
        <taxon>Ecdysozoa</taxon>
        <taxon>Nematoda</taxon>
        <taxon>Enoplea</taxon>
        <taxon>Dorylaimia</taxon>
        <taxon>Trichinellida</taxon>
        <taxon>Trichinellidae</taxon>
        <taxon>Trichinella</taxon>
    </lineage>
</organism>
<dbReference type="OrthoDB" id="5914489at2759"/>
<accession>A0A0V0SG27</accession>
<keyword evidence="3" id="KW-1185">Reference proteome</keyword>
<sequence>MKEWKTMARLLMTKRVSSLARPLMAFTLVEAALQLHSAVYCRKGKRPFASHKVPTAPTGNSIQADKPKDDTIGKNEWKGAPVSRR</sequence>
<dbReference type="EMBL" id="JYDL01000010">
    <property type="protein sequence ID" value="KRX25785.1"/>
    <property type="molecule type" value="Genomic_DNA"/>
</dbReference>
<protein>
    <submittedName>
        <fullName evidence="2">Uncharacterized protein</fullName>
    </submittedName>
</protein>
<dbReference type="Proteomes" id="UP000054630">
    <property type="component" value="Unassembled WGS sequence"/>
</dbReference>
<reference evidence="2 3" key="1">
    <citation type="submission" date="2015-01" db="EMBL/GenBank/DDBJ databases">
        <title>Evolution of Trichinella species and genotypes.</title>
        <authorList>
            <person name="Korhonen P.K."/>
            <person name="Edoardo P."/>
            <person name="Giuseppe L.R."/>
            <person name="Gasser R.B."/>
        </authorList>
    </citation>
    <scope>NUCLEOTIDE SEQUENCE [LARGE SCALE GENOMIC DNA]</scope>
    <source>
        <strain evidence="2">ISS37</strain>
    </source>
</reference>
<gene>
    <name evidence="2" type="ORF">T07_12783</name>
</gene>
<proteinExistence type="predicted"/>
<evidence type="ECO:0000256" key="1">
    <source>
        <dbReference type="SAM" id="MobiDB-lite"/>
    </source>
</evidence>
<feature type="compositionally biased region" description="Basic and acidic residues" evidence="1">
    <location>
        <begin position="65"/>
        <end position="77"/>
    </location>
</feature>
<evidence type="ECO:0000313" key="2">
    <source>
        <dbReference type="EMBL" id="KRX25785.1"/>
    </source>
</evidence>
<feature type="region of interest" description="Disordered" evidence="1">
    <location>
        <begin position="46"/>
        <end position="85"/>
    </location>
</feature>
<comment type="caution">
    <text evidence="2">The sequence shown here is derived from an EMBL/GenBank/DDBJ whole genome shotgun (WGS) entry which is preliminary data.</text>
</comment>